<gene>
    <name evidence="3" type="ORF">SAMN02745784_02141</name>
</gene>
<evidence type="ECO:0000259" key="2">
    <source>
        <dbReference type="Pfam" id="PF12671"/>
    </source>
</evidence>
<feature type="domain" description="Putative amidase" evidence="2">
    <location>
        <begin position="213"/>
        <end position="340"/>
    </location>
</feature>
<protein>
    <submittedName>
        <fullName evidence="3">Putative amidase domain-containing protein</fullName>
    </submittedName>
</protein>
<name>A0A1M4X7X5_9FIRM</name>
<evidence type="ECO:0000313" key="4">
    <source>
        <dbReference type="Proteomes" id="UP000184114"/>
    </source>
</evidence>
<proteinExistence type="predicted"/>
<keyword evidence="1" id="KW-0732">Signal</keyword>
<keyword evidence="4" id="KW-1185">Reference proteome</keyword>
<evidence type="ECO:0000256" key="1">
    <source>
        <dbReference type="SAM" id="SignalP"/>
    </source>
</evidence>
<organism evidence="3 4">
    <name type="scientific">Tissierella praeacuta DSM 18095</name>
    <dbReference type="NCBI Taxonomy" id="1123404"/>
    <lineage>
        <taxon>Bacteria</taxon>
        <taxon>Bacillati</taxon>
        <taxon>Bacillota</taxon>
        <taxon>Tissierellia</taxon>
        <taxon>Tissierellales</taxon>
        <taxon>Tissierellaceae</taxon>
        <taxon>Tissierella</taxon>
    </lineage>
</organism>
<dbReference type="EMBL" id="FQTY01000010">
    <property type="protein sequence ID" value="SHE89537.1"/>
    <property type="molecule type" value="Genomic_DNA"/>
</dbReference>
<dbReference type="Pfam" id="PF12671">
    <property type="entry name" value="Amidase_6"/>
    <property type="match status" value="1"/>
</dbReference>
<reference evidence="4" key="1">
    <citation type="submission" date="2016-11" db="EMBL/GenBank/DDBJ databases">
        <authorList>
            <person name="Varghese N."/>
            <person name="Submissions S."/>
        </authorList>
    </citation>
    <scope>NUCLEOTIDE SEQUENCE [LARGE SCALE GENOMIC DNA]</scope>
    <source>
        <strain evidence="4">DSM 18095</strain>
    </source>
</reference>
<feature type="chain" id="PRO_5012544704" evidence="1">
    <location>
        <begin position="23"/>
        <end position="369"/>
    </location>
</feature>
<feature type="signal peptide" evidence="1">
    <location>
        <begin position="1"/>
        <end position="22"/>
    </location>
</feature>
<sequence>MKKMKVSLILCCILLISSVAYAYTPSENLDGLDSIYQELREQIIEDYSEIYALDNFSYDYSVREEDGIKYIDINIHTDMTLTRPASDSPFIQGLHDALANETIEDNKIAIQKEIDFYTENIEMYYNKPHSSTFTYTIAINETQDVGLTKSDNNYELFYRNDTSEEIILISVDDLAEVENESLARQNGYNAAQTIVNQVQAESNSIQPFASFTYNRIAARDWANNNATSASEFPSANVPGTDCANFVSKALNAGGIPEDKSGKWYRASTWGGWPGDNWFRTGYYNNGGVVPYMTGKGYFYKETNESKVFAGSIMNWTATSHVALVTYGDTVKIMYAQHGAVNNKDNVYRDANGVYVSNVNFYMPSTSIMN</sequence>
<dbReference type="STRING" id="1123404.SAMN02745784_02141"/>
<accession>A0A1M4X7X5</accession>
<dbReference type="RefSeq" id="WP_072976219.1">
    <property type="nucleotide sequence ID" value="NZ_FQTY01000010.1"/>
</dbReference>
<dbReference type="Proteomes" id="UP000184114">
    <property type="component" value="Unassembled WGS sequence"/>
</dbReference>
<dbReference type="AlphaFoldDB" id="A0A1M4X7X5"/>
<dbReference type="GeneID" id="90995522"/>
<evidence type="ECO:0000313" key="3">
    <source>
        <dbReference type="EMBL" id="SHE89537.1"/>
    </source>
</evidence>
<dbReference type="InterPro" id="IPR024301">
    <property type="entry name" value="Amidase_6"/>
</dbReference>